<name>A0A9Q8QD20_9HYPO</name>
<sequence length="57" mass="6288">MTLNNASEISASGNAKVQIGNNTRLTFQILDSPILREQITRAMEQPGMQFILVTILV</sequence>
<evidence type="ECO:0000313" key="1">
    <source>
        <dbReference type="EMBL" id="UNI17158.1"/>
    </source>
</evidence>
<dbReference type="Proteomes" id="UP000829364">
    <property type="component" value="Chromosome 2"/>
</dbReference>
<gene>
    <name evidence="1" type="ORF">JDV02_003534</name>
</gene>
<organism evidence="1 2">
    <name type="scientific">Purpureocillium takamizusanense</name>
    <dbReference type="NCBI Taxonomy" id="2060973"/>
    <lineage>
        <taxon>Eukaryota</taxon>
        <taxon>Fungi</taxon>
        <taxon>Dikarya</taxon>
        <taxon>Ascomycota</taxon>
        <taxon>Pezizomycotina</taxon>
        <taxon>Sordariomycetes</taxon>
        <taxon>Hypocreomycetidae</taxon>
        <taxon>Hypocreales</taxon>
        <taxon>Ophiocordycipitaceae</taxon>
        <taxon>Purpureocillium</taxon>
    </lineage>
</organism>
<dbReference type="AlphaFoldDB" id="A0A9Q8QD20"/>
<dbReference type="EMBL" id="CP086355">
    <property type="protein sequence ID" value="UNI17158.1"/>
    <property type="molecule type" value="Genomic_DNA"/>
</dbReference>
<keyword evidence="2" id="KW-1185">Reference proteome</keyword>
<accession>A0A9Q8QD20</accession>
<protein>
    <submittedName>
        <fullName evidence="1">Uncharacterized protein</fullName>
    </submittedName>
</protein>
<dbReference type="RefSeq" id="XP_047840639.1">
    <property type="nucleotide sequence ID" value="XM_047984665.1"/>
</dbReference>
<dbReference type="GeneID" id="72065491"/>
<proteinExistence type="predicted"/>
<reference evidence="1" key="1">
    <citation type="submission" date="2021-11" db="EMBL/GenBank/DDBJ databases">
        <title>Purpureocillium_takamizusanense_genome.</title>
        <authorList>
            <person name="Nguyen N.-H."/>
        </authorList>
    </citation>
    <scope>NUCLEOTIDE SEQUENCE</scope>
    <source>
        <strain evidence="1">PT3</strain>
    </source>
</reference>
<evidence type="ECO:0000313" key="2">
    <source>
        <dbReference type="Proteomes" id="UP000829364"/>
    </source>
</evidence>
<dbReference type="KEGG" id="ptkz:JDV02_003534"/>